<evidence type="ECO:0000256" key="1">
    <source>
        <dbReference type="ARBA" id="ARBA00023015"/>
    </source>
</evidence>
<dbReference type="Gene3D" id="1.20.120.530">
    <property type="entry name" value="GntR ligand-binding domain-like"/>
    <property type="match status" value="1"/>
</dbReference>
<feature type="domain" description="HTH gntR-type" evidence="4">
    <location>
        <begin position="6"/>
        <end position="74"/>
    </location>
</feature>
<dbReference type="InterPro" id="IPR008920">
    <property type="entry name" value="TF_FadR/GntR_C"/>
</dbReference>
<organism evidence="5 6">
    <name type="scientific">Martelella mediterranea</name>
    <dbReference type="NCBI Taxonomy" id="293089"/>
    <lineage>
        <taxon>Bacteria</taxon>
        <taxon>Pseudomonadati</taxon>
        <taxon>Pseudomonadota</taxon>
        <taxon>Alphaproteobacteria</taxon>
        <taxon>Hyphomicrobiales</taxon>
        <taxon>Aurantimonadaceae</taxon>
        <taxon>Martelella</taxon>
    </lineage>
</organism>
<evidence type="ECO:0000313" key="6">
    <source>
        <dbReference type="Proteomes" id="UP000295097"/>
    </source>
</evidence>
<dbReference type="SUPFAM" id="SSF48008">
    <property type="entry name" value="GntR ligand-binding domain-like"/>
    <property type="match status" value="1"/>
</dbReference>
<dbReference type="SUPFAM" id="SSF46785">
    <property type="entry name" value="Winged helix' DNA-binding domain"/>
    <property type="match status" value="1"/>
</dbReference>
<dbReference type="PRINTS" id="PR00035">
    <property type="entry name" value="HTHGNTR"/>
</dbReference>
<proteinExistence type="predicted"/>
<keyword evidence="3" id="KW-0804">Transcription</keyword>
<name>A0A4R3P327_9HYPH</name>
<dbReference type="InterPro" id="IPR036390">
    <property type="entry name" value="WH_DNA-bd_sf"/>
</dbReference>
<dbReference type="InterPro" id="IPR036388">
    <property type="entry name" value="WH-like_DNA-bd_sf"/>
</dbReference>
<dbReference type="GO" id="GO:0003677">
    <property type="term" value="F:DNA binding"/>
    <property type="evidence" value="ECO:0007669"/>
    <property type="project" value="UniProtKB-KW"/>
</dbReference>
<evidence type="ECO:0000259" key="4">
    <source>
        <dbReference type="PROSITE" id="PS50949"/>
    </source>
</evidence>
<evidence type="ECO:0000256" key="2">
    <source>
        <dbReference type="ARBA" id="ARBA00023125"/>
    </source>
</evidence>
<evidence type="ECO:0000256" key="3">
    <source>
        <dbReference type="ARBA" id="ARBA00023163"/>
    </source>
</evidence>
<dbReference type="Gene3D" id="1.10.10.10">
    <property type="entry name" value="Winged helix-like DNA-binding domain superfamily/Winged helix DNA-binding domain"/>
    <property type="match status" value="1"/>
</dbReference>
<dbReference type="PANTHER" id="PTHR43537">
    <property type="entry name" value="TRANSCRIPTIONAL REGULATOR, GNTR FAMILY"/>
    <property type="match status" value="1"/>
</dbReference>
<dbReference type="Proteomes" id="UP000295097">
    <property type="component" value="Unassembled WGS sequence"/>
</dbReference>
<keyword evidence="2" id="KW-0238">DNA-binding</keyword>
<dbReference type="Pfam" id="PF07729">
    <property type="entry name" value="FCD"/>
    <property type="match status" value="1"/>
</dbReference>
<dbReference type="GO" id="GO:0003700">
    <property type="term" value="F:DNA-binding transcription factor activity"/>
    <property type="evidence" value="ECO:0007669"/>
    <property type="project" value="InterPro"/>
</dbReference>
<comment type="caution">
    <text evidence="5">The sequence shown here is derived from an EMBL/GenBank/DDBJ whole genome shotgun (WGS) entry which is preliminary data.</text>
</comment>
<dbReference type="InterPro" id="IPR000524">
    <property type="entry name" value="Tscrpt_reg_HTH_GntR"/>
</dbReference>
<dbReference type="InterPro" id="IPR011711">
    <property type="entry name" value="GntR_C"/>
</dbReference>
<dbReference type="SMART" id="SM00895">
    <property type="entry name" value="FCD"/>
    <property type="match status" value="1"/>
</dbReference>
<keyword evidence="6" id="KW-1185">Reference proteome</keyword>
<dbReference type="OrthoDB" id="9812645at2"/>
<sequence length="255" mass="29087">MGEVVKRRYQEVADEIRALIARSDYATGDRLKTERQMAEELGVSRSLVREAVITLELEGLVDVRKGSGIYLAEPRHETLPDAGAADELTDDIGPFELLQARQLLESTIAAFAAEMVSMGDIRRMREALELERSAIRKGSDDGYDADELFHRLIAEATQNSVLVDLAEELWNRRKKSRMWAQLHTRVFDTDYRKRWLSDHSEILQALQMKDPARARHAMWQHLQNVRETLMALSDVDDPNFDGYVFGSDELGRIVG</sequence>
<dbReference type="PANTHER" id="PTHR43537:SF5">
    <property type="entry name" value="UXU OPERON TRANSCRIPTIONAL REGULATOR"/>
    <property type="match status" value="1"/>
</dbReference>
<protein>
    <submittedName>
        <fullName evidence="5">GntR family transcriptional regulator</fullName>
    </submittedName>
</protein>
<accession>A0A4R3P327</accession>
<reference evidence="5 6" key="1">
    <citation type="submission" date="2019-03" db="EMBL/GenBank/DDBJ databases">
        <title>Freshwater and sediment microbial communities from various areas in North America, analyzing microbe dynamics in response to fracking.</title>
        <authorList>
            <person name="Lamendella R."/>
        </authorList>
    </citation>
    <scope>NUCLEOTIDE SEQUENCE [LARGE SCALE GENOMIC DNA]</scope>
    <source>
        <strain evidence="5 6">175.2</strain>
    </source>
</reference>
<dbReference type="EMBL" id="SMAR01000001">
    <property type="protein sequence ID" value="TCT45128.1"/>
    <property type="molecule type" value="Genomic_DNA"/>
</dbReference>
<dbReference type="Pfam" id="PF00392">
    <property type="entry name" value="GntR"/>
    <property type="match status" value="1"/>
</dbReference>
<dbReference type="AlphaFoldDB" id="A0A4R3P327"/>
<dbReference type="RefSeq" id="WP_132307720.1">
    <property type="nucleotide sequence ID" value="NZ_SMAR01000001.1"/>
</dbReference>
<dbReference type="SMART" id="SM00345">
    <property type="entry name" value="HTH_GNTR"/>
    <property type="match status" value="1"/>
</dbReference>
<dbReference type="CDD" id="cd07377">
    <property type="entry name" value="WHTH_GntR"/>
    <property type="match status" value="1"/>
</dbReference>
<dbReference type="PROSITE" id="PS50949">
    <property type="entry name" value="HTH_GNTR"/>
    <property type="match status" value="1"/>
</dbReference>
<evidence type="ECO:0000313" key="5">
    <source>
        <dbReference type="EMBL" id="TCT45128.1"/>
    </source>
</evidence>
<keyword evidence="1" id="KW-0805">Transcription regulation</keyword>
<gene>
    <name evidence="5" type="ORF">EDC90_1001269</name>
</gene>